<accession>U2DZ20</accession>
<dbReference type="OrthoDB" id="1099185at2"/>
<dbReference type="HOGENOM" id="CLU_2080061_0_0_10"/>
<protein>
    <submittedName>
        <fullName evidence="1">Uncharacterized protein</fullName>
    </submittedName>
</protein>
<evidence type="ECO:0000313" key="1">
    <source>
        <dbReference type="EMBL" id="ERI85156.1"/>
    </source>
</evidence>
<reference evidence="1 2" key="1">
    <citation type="submission" date="2013-08" db="EMBL/GenBank/DDBJ databases">
        <authorList>
            <person name="Weinstock G."/>
            <person name="Sodergren E."/>
            <person name="Wylie T."/>
            <person name="Fulton L."/>
            <person name="Fulton R."/>
            <person name="Fronick C."/>
            <person name="O'Laughlin M."/>
            <person name="Godfrey J."/>
            <person name="Miner T."/>
            <person name="Herter B."/>
            <person name="Appelbaum E."/>
            <person name="Cordes M."/>
            <person name="Lek S."/>
            <person name="Wollam A."/>
            <person name="Pepin K.H."/>
            <person name="Palsikar V.B."/>
            <person name="Mitreva M."/>
            <person name="Wilson R.K."/>
        </authorList>
    </citation>
    <scope>NUCLEOTIDE SEQUENCE [LARGE SCALE GENOMIC DNA]</scope>
    <source>
        <strain evidence="1 2">F0041</strain>
    </source>
</reference>
<proteinExistence type="predicted"/>
<sequence length="117" mass="13515">MSVRVLRASLAPIEMQLPKSVFDKIELYDLKIALGKPISVHIELTQLEYQAIKKLIYMATIQIKVSDYYGTPSYYSVMPRSIFDALEVAALNGEEYIDVEKERFDTMIEDYNNKVEI</sequence>
<dbReference type="RefSeq" id="WP_021645541.1">
    <property type="nucleotide sequence ID" value="NZ_KE993110.1"/>
</dbReference>
<organism evidence="1 2">
    <name type="scientific">Bacteroides pyogenes F0041</name>
    <dbReference type="NCBI Taxonomy" id="1321819"/>
    <lineage>
        <taxon>Bacteria</taxon>
        <taxon>Pseudomonadati</taxon>
        <taxon>Bacteroidota</taxon>
        <taxon>Bacteroidia</taxon>
        <taxon>Bacteroidales</taxon>
        <taxon>Bacteroidaceae</taxon>
        <taxon>Bacteroides</taxon>
    </lineage>
</organism>
<gene>
    <name evidence="1" type="ORF">HMPREF1981_02043</name>
</gene>
<dbReference type="EMBL" id="AWSV01000108">
    <property type="protein sequence ID" value="ERI85156.1"/>
    <property type="molecule type" value="Genomic_DNA"/>
</dbReference>
<dbReference type="PATRIC" id="fig|1321819.3.peg.1881"/>
<name>U2DZ20_9BACE</name>
<dbReference type="Proteomes" id="UP000016496">
    <property type="component" value="Unassembled WGS sequence"/>
</dbReference>
<dbReference type="AlphaFoldDB" id="U2DZ20"/>
<comment type="caution">
    <text evidence="1">The sequence shown here is derived from an EMBL/GenBank/DDBJ whole genome shotgun (WGS) entry which is preliminary data.</text>
</comment>
<evidence type="ECO:0000313" key="2">
    <source>
        <dbReference type="Proteomes" id="UP000016496"/>
    </source>
</evidence>